<feature type="compositionally biased region" description="Basic and acidic residues" evidence="2">
    <location>
        <begin position="946"/>
        <end position="987"/>
    </location>
</feature>
<feature type="region of interest" description="Disordered" evidence="2">
    <location>
        <begin position="376"/>
        <end position="467"/>
    </location>
</feature>
<dbReference type="InterPro" id="IPR050991">
    <property type="entry name" value="ECM_Regulatory_Proteins"/>
</dbReference>
<name>A0A2G8JW54_STIJA</name>
<gene>
    <name evidence="4" type="ORF">BSL78_23254</name>
</gene>
<dbReference type="AlphaFoldDB" id="A0A2G8JW54"/>
<keyword evidence="1" id="KW-0677">Repeat</keyword>
<feature type="region of interest" description="Disordered" evidence="2">
    <location>
        <begin position="1"/>
        <end position="43"/>
    </location>
</feature>
<accession>A0A2G8JW54</accession>
<feature type="compositionally biased region" description="Polar residues" evidence="2">
    <location>
        <begin position="445"/>
        <end position="457"/>
    </location>
</feature>
<dbReference type="InterPro" id="IPR036116">
    <property type="entry name" value="FN3_sf"/>
</dbReference>
<dbReference type="PANTHER" id="PTHR46708:SF2">
    <property type="entry name" value="FIBRONECTIN TYPE-III DOMAIN-CONTAINING PROTEIN"/>
    <property type="match status" value="1"/>
</dbReference>
<dbReference type="Gene3D" id="2.60.40.10">
    <property type="entry name" value="Immunoglobulins"/>
    <property type="match status" value="4"/>
</dbReference>
<feature type="domain" description="Fibronectin type-III" evidence="3">
    <location>
        <begin position="339"/>
        <end position="503"/>
    </location>
</feature>
<evidence type="ECO:0000256" key="2">
    <source>
        <dbReference type="SAM" id="MobiDB-lite"/>
    </source>
</evidence>
<feature type="compositionally biased region" description="Basic and acidic residues" evidence="2">
    <location>
        <begin position="656"/>
        <end position="717"/>
    </location>
</feature>
<evidence type="ECO:0000259" key="3">
    <source>
        <dbReference type="SMART" id="SM00060"/>
    </source>
</evidence>
<sequence>MPLESSSELGLKKEENGDSGVSSEADEGKNSSPQKNKKETAVTSYQEEMVFTTIVDAYQTETVISGLKNSTEYRVEITSLCEELKSDVVILQAKTKSKPPPILSTEQKATDKEIVITWSTPPLDFNGYKVVCYKVPAASQTDSKDDEGGGDGDKQETEETTKQKDDEAMNLAEKKKVAERALGSEATEVAFDQLESDTMYFIEMFTVHGEIENEAAEVTIRTEKVAKPLQVVDLSWEADASSLTVSWKQPDIQVSGYLVNIVLPTNPSELVVDDPSSLDSDQTDSEGKDEGPREVEKEGGARRLCPVRGSAVTERRGNSSSVCFKRILENEQKKKNIGLLPVVDLTATSTKESITLAWSPPDGIATGYRIKCTMSDVEKENERESKQEETEENTKPPAQEEEKNKELSDDKDEEIKDSVKHDNDDESKEKKNKEADQSDIEAAENVNQSGDTNNATDQSEKDKSEPSDLIDVGVEASLYQIDGLSPCQEYLIQVWTLNGDFLSDPAETKIKTIGDWTVQVLMHDDTPNEQSALLYLSIIGSSSSEENIVLSKESDPLKIGESSIQVLSKDIDDVHKIRLEATDVDLETFKGIHIKEVSMVRNTTMEELLFKGDVWLRRLSEKHDETKEENSSDKDGGESKKDEKEEVGKEDDDSPKEETEVAEGKDKGVAEDGKETNPKEGEPSEENSKTKTEEKDAAKVDGDDTKEDGDLSVKETGDTPSDANEVTAEETITENPDGKEKTDVEAIVEVMDDLIVELPLAGASTLSVLTYKVEVHTSSDEGSSSNANAYITIHGSRGDTGKRDLWKSDKPVKFQLGQVDTFYLQAVDIDTIQRVTLGHDGISEEMVSREKDDGLTERILEPSGLLTGDEEEGKKPTDGEAEPGKGEVDDTTEGGRKDEEGRDGNAAGEAEKKDSKAGDGDKAQKEEPGKDKKDEDGKISSGDGGEEAKSDDKDAAKSGDGKDEENSKAKEENKEEQDLMKDDDSEM</sequence>
<dbReference type="SUPFAM" id="SSF49265">
    <property type="entry name" value="Fibronectin type III"/>
    <property type="match status" value="2"/>
</dbReference>
<feature type="compositionally biased region" description="Basic and acidic residues" evidence="2">
    <location>
        <begin position="285"/>
        <end position="301"/>
    </location>
</feature>
<dbReference type="Proteomes" id="UP000230750">
    <property type="component" value="Unassembled WGS sequence"/>
</dbReference>
<feature type="region of interest" description="Disordered" evidence="2">
    <location>
        <begin position="846"/>
        <end position="987"/>
    </location>
</feature>
<evidence type="ECO:0000313" key="4">
    <source>
        <dbReference type="EMBL" id="PIK39905.1"/>
    </source>
</evidence>
<feature type="compositionally biased region" description="Basic and acidic residues" evidence="2">
    <location>
        <begin position="376"/>
        <end position="436"/>
    </location>
</feature>
<feature type="compositionally biased region" description="Basic and acidic residues" evidence="2">
    <location>
        <begin position="622"/>
        <end position="647"/>
    </location>
</feature>
<feature type="region of interest" description="Disordered" evidence="2">
    <location>
        <begin position="270"/>
        <end position="302"/>
    </location>
</feature>
<feature type="compositionally biased region" description="Basic and acidic residues" evidence="2">
    <location>
        <begin position="872"/>
        <end position="938"/>
    </location>
</feature>
<dbReference type="SMART" id="SM00060">
    <property type="entry name" value="FN3"/>
    <property type="match status" value="3"/>
</dbReference>
<dbReference type="Gene3D" id="2.40.180.10">
    <property type="entry name" value="Catalase core domain"/>
    <property type="match status" value="1"/>
</dbReference>
<dbReference type="InterPro" id="IPR001024">
    <property type="entry name" value="PLAT/LH2_dom"/>
</dbReference>
<dbReference type="EMBL" id="MRZV01001188">
    <property type="protein sequence ID" value="PIK39905.1"/>
    <property type="molecule type" value="Genomic_DNA"/>
</dbReference>
<feature type="compositionally biased region" description="Low complexity" evidence="2">
    <location>
        <begin position="270"/>
        <end position="280"/>
    </location>
</feature>
<dbReference type="PANTHER" id="PTHR46708">
    <property type="entry name" value="TENASCIN"/>
    <property type="match status" value="1"/>
</dbReference>
<evidence type="ECO:0000313" key="5">
    <source>
        <dbReference type="Proteomes" id="UP000230750"/>
    </source>
</evidence>
<dbReference type="STRING" id="307972.A0A2G8JW54"/>
<dbReference type="InterPro" id="IPR036392">
    <property type="entry name" value="PLAT/LH2_dom_sf"/>
</dbReference>
<proteinExistence type="predicted"/>
<feature type="domain" description="Fibronectin type-III" evidence="3">
    <location>
        <begin position="228"/>
        <end position="319"/>
    </location>
</feature>
<feature type="compositionally biased region" description="Basic and acidic residues" evidence="2">
    <location>
        <begin position="142"/>
        <end position="169"/>
    </location>
</feature>
<keyword evidence="5" id="KW-1185">Reference proteome</keyword>
<dbReference type="InterPro" id="IPR013783">
    <property type="entry name" value="Ig-like_fold"/>
</dbReference>
<protein>
    <recommendedName>
        <fullName evidence="3">Fibronectin type-III domain-containing protein</fullName>
    </recommendedName>
</protein>
<reference evidence="4 5" key="1">
    <citation type="journal article" date="2017" name="PLoS Biol.">
        <title>The sea cucumber genome provides insights into morphological evolution and visceral regeneration.</title>
        <authorList>
            <person name="Zhang X."/>
            <person name="Sun L."/>
            <person name="Yuan J."/>
            <person name="Sun Y."/>
            <person name="Gao Y."/>
            <person name="Zhang L."/>
            <person name="Li S."/>
            <person name="Dai H."/>
            <person name="Hamel J.F."/>
            <person name="Liu C."/>
            <person name="Yu Y."/>
            <person name="Liu S."/>
            <person name="Lin W."/>
            <person name="Guo K."/>
            <person name="Jin S."/>
            <person name="Xu P."/>
            <person name="Storey K.B."/>
            <person name="Huan P."/>
            <person name="Zhang T."/>
            <person name="Zhou Y."/>
            <person name="Zhang J."/>
            <person name="Lin C."/>
            <person name="Li X."/>
            <person name="Xing L."/>
            <person name="Huo D."/>
            <person name="Sun M."/>
            <person name="Wang L."/>
            <person name="Mercier A."/>
            <person name="Li F."/>
            <person name="Yang H."/>
            <person name="Xiang J."/>
        </authorList>
    </citation>
    <scope>NUCLEOTIDE SEQUENCE [LARGE SCALE GENOMIC DNA]</scope>
    <source>
        <strain evidence="4">Shaxun</strain>
        <tissue evidence="4">Muscle</tissue>
    </source>
</reference>
<feature type="compositionally biased region" description="Basic and acidic residues" evidence="2">
    <location>
        <begin position="846"/>
        <end position="860"/>
    </location>
</feature>
<dbReference type="InterPro" id="IPR003961">
    <property type="entry name" value="FN3_dom"/>
</dbReference>
<comment type="caution">
    <text evidence="4">The sequence shown here is derived from an EMBL/GenBank/DDBJ whole genome shotgun (WGS) entry which is preliminary data.</text>
</comment>
<dbReference type="Pfam" id="PF01477">
    <property type="entry name" value="PLAT"/>
    <property type="match status" value="1"/>
</dbReference>
<feature type="region of interest" description="Disordered" evidence="2">
    <location>
        <begin position="622"/>
        <end position="740"/>
    </location>
</feature>
<evidence type="ECO:0000256" key="1">
    <source>
        <dbReference type="ARBA" id="ARBA00022737"/>
    </source>
</evidence>
<dbReference type="SUPFAM" id="SSF49723">
    <property type="entry name" value="Lipase/lipooxygenase domain (PLAT/LH2 domain)"/>
    <property type="match status" value="1"/>
</dbReference>
<feature type="region of interest" description="Disordered" evidence="2">
    <location>
        <begin position="140"/>
        <end position="169"/>
    </location>
</feature>
<feature type="domain" description="Fibronectin type-III" evidence="3">
    <location>
        <begin position="97"/>
        <end position="211"/>
    </location>
</feature>
<organism evidence="4 5">
    <name type="scientific">Stichopus japonicus</name>
    <name type="common">Sea cucumber</name>
    <dbReference type="NCBI Taxonomy" id="307972"/>
    <lineage>
        <taxon>Eukaryota</taxon>
        <taxon>Metazoa</taxon>
        <taxon>Echinodermata</taxon>
        <taxon>Eleutherozoa</taxon>
        <taxon>Echinozoa</taxon>
        <taxon>Holothuroidea</taxon>
        <taxon>Aspidochirotacea</taxon>
        <taxon>Aspidochirotida</taxon>
        <taxon>Stichopodidae</taxon>
        <taxon>Apostichopus</taxon>
    </lineage>
</organism>